<dbReference type="Proteomes" id="UP000481153">
    <property type="component" value="Unassembled WGS sequence"/>
</dbReference>
<protein>
    <submittedName>
        <fullName evidence="1">Uncharacterized protein</fullName>
    </submittedName>
</protein>
<evidence type="ECO:0000313" key="2">
    <source>
        <dbReference type="Proteomes" id="UP000481153"/>
    </source>
</evidence>
<dbReference type="AlphaFoldDB" id="A0A6G0X4E0"/>
<comment type="caution">
    <text evidence="1">The sequence shown here is derived from an EMBL/GenBank/DDBJ whole genome shotgun (WGS) entry which is preliminary data.</text>
</comment>
<keyword evidence="2" id="KW-1185">Reference proteome</keyword>
<gene>
    <name evidence="1" type="ORF">Ae201684_008653</name>
</gene>
<accession>A0A6G0X4E0</accession>
<reference evidence="1 2" key="1">
    <citation type="submission" date="2019-07" db="EMBL/GenBank/DDBJ databases">
        <title>Genomics analysis of Aphanomyces spp. identifies a new class of oomycete effector associated with host adaptation.</title>
        <authorList>
            <person name="Gaulin E."/>
        </authorList>
    </citation>
    <scope>NUCLEOTIDE SEQUENCE [LARGE SCALE GENOMIC DNA]</scope>
    <source>
        <strain evidence="1 2">ATCC 201684</strain>
    </source>
</reference>
<sequence length="148" mass="16517">MMLQFLPIRLRLTLRGTRLSQIVVQFAHLNITCTQVFKTCVIFHEGQSQAAPMIPNFLHPVLKQRLLTVGSCQSGKQHHEASGHTSRGEYHAETQCVHTSLHLKLEHTACNICSISCTKWSAPESSAPLKIPVCRQDMICKTRGVSSL</sequence>
<evidence type="ECO:0000313" key="1">
    <source>
        <dbReference type="EMBL" id="KAF0734695.1"/>
    </source>
</evidence>
<dbReference type="EMBL" id="VJMJ01000107">
    <property type="protein sequence ID" value="KAF0734695.1"/>
    <property type="molecule type" value="Genomic_DNA"/>
</dbReference>
<proteinExistence type="predicted"/>
<organism evidence="1 2">
    <name type="scientific">Aphanomyces euteiches</name>
    <dbReference type="NCBI Taxonomy" id="100861"/>
    <lineage>
        <taxon>Eukaryota</taxon>
        <taxon>Sar</taxon>
        <taxon>Stramenopiles</taxon>
        <taxon>Oomycota</taxon>
        <taxon>Saprolegniomycetes</taxon>
        <taxon>Saprolegniales</taxon>
        <taxon>Verrucalvaceae</taxon>
        <taxon>Aphanomyces</taxon>
    </lineage>
</organism>
<name>A0A6G0X4E0_9STRA</name>